<keyword evidence="2 4" id="KW-0808">Transferase</keyword>
<sequence length="373" mass="38171">MSSNQRVLIAPCSYKGSIAAPALAEVIAKEAERCGFDTISAPFADGGDDTVNCLKAALAPDSKIIQKDVTGPLGAVVRASYLIAGEEAVVELASASGIAHLQPQELDGLRAQTIGLGELIKDAIERGLKKIYVTLGGSASTDGGAGCLRVLGARFLNKDDNDIGCGGISLLDLVRVDLTVLDKTVAGVQFYVVSDVTNPLTGEFGAAAVFGPQKGLSPQDVPVLDQALSNFAATLERTLGTDSSLRTRPGAGSAGGAGYGLSLLLKAPIISGFDWLFDKLSLAEKMDLCDMVVVAEGCLDSQSLSGKGVGRLIALAKSKGKKVIAMPAVTELTAASVGIDILAPTANQAMKAPAGLADVGRVAGLVFSELKND</sequence>
<proteinExistence type="inferred from homology"/>
<dbReference type="NCBIfam" id="TIGR00045">
    <property type="entry name" value="glycerate kinase"/>
    <property type="match status" value="1"/>
</dbReference>
<dbReference type="Gene3D" id="3.40.50.10350">
    <property type="entry name" value="Glycerate kinase, domain 1"/>
    <property type="match status" value="1"/>
</dbReference>
<dbReference type="InterPro" id="IPR004381">
    <property type="entry name" value="Glycerate_kinase"/>
</dbReference>
<dbReference type="InterPro" id="IPR018193">
    <property type="entry name" value="Glyc_kinase_flavodox-like_fold"/>
</dbReference>
<evidence type="ECO:0000256" key="1">
    <source>
        <dbReference type="ARBA" id="ARBA00006284"/>
    </source>
</evidence>
<dbReference type="PANTHER" id="PTHR21599:SF0">
    <property type="entry name" value="GLYCERATE KINASE"/>
    <property type="match status" value="1"/>
</dbReference>
<dbReference type="InterPro" id="IPR018197">
    <property type="entry name" value="Glycerate_kinase_RE-like"/>
</dbReference>
<dbReference type="PIRSF" id="PIRSF006078">
    <property type="entry name" value="GlxK"/>
    <property type="match status" value="1"/>
</dbReference>
<evidence type="ECO:0000256" key="2">
    <source>
        <dbReference type="ARBA" id="ARBA00022679"/>
    </source>
</evidence>
<name>A0A8J7P904_9BACT</name>
<dbReference type="Gene3D" id="3.90.1510.10">
    <property type="entry name" value="Glycerate kinase, domain 2"/>
    <property type="match status" value="1"/>
</dbReference>
<evidence type="ECO:0000256" key="3">
    <source>
        <dbReference type="ARBA" id="ARBA00022777"/>
    </source>
</evidence>
<protein>
    <submittedName>
        <fullName evidence="5">Glycerate kinase</fullName>
    </submittedName>
</protein>
<dbReference type="SUPFAM" id="SSF110738">
    <property type="entry name" value="Glycerate kinase I"/>
    <property type="match status" value="1"/>
</dbReference>
<dbReference type="EMBL" id="JAFLCK010000003">
    <property type="protein sequence ID" value="MBN8659287.1"/>
    <property type="molecule type" value="Genomic_DNA"/>
</dbReference>
<evidence type="ECO:0000313" key="6">
    <source>
        <dbReference type="Proteomes" id="UP000664277"/>
    </source>
</evidence>
<comment type="caution">
    <text evidence="5">The sequence shown here is derived from an EMBL/GenBank/DDBJ whole genome shotgun (WGS) entry which is preliminary data.</text>
</comment>
<dbReference type="PANTHER" id="PTHR21599">
    <property type="entry name" value="GLYCERATE KINASE"/>
    <property type="match status" value="1"/>
</dbReference>
<gene>
    <name evidence="5" type="ORF">J0M35_02915</name>
</gene>
<dbReference type="Proteomes" id="UP000664277">
    <property type="component" value="Unassembled WGS sequence"/>
</dbReference>
<dbReference type="GO" id="GO:0008887">
    <property type="term" value="F:glycerate kinase activity"/>
    <property type="evidence" value="ECO:0007669"/>
    <property type="project" value="UniProtKB-UniRule"/>
</dbReference>
<keyword evidence="3 4" id="KW-0418">Kinase</keyword>
<evidence type="ECO:0000256" key="4">
    <source>
        <dbReference type="PIRNR" id="PIRNR006078"/>
    </source>
</evidence>
<dbReference type="GO" id="GO:0031388">
    <property type="term" value="P:organic acid phosphorylation"/>
    <property type="evidence" value="ECO:0007669"/>
    <property type="project" value="UniProtKB-UniRule"/>
</dbReference>
<reference evidence="5" key="1">
    <citation type="submission" date="2021-02" db="EMBL/GenBank/DDBJ databases">
        <title>Genome-Resolved Metagenomics of a Microbial Community Performing Photosynthetic Biological Nutrient Removal.</title>
        <authorList>
            <person name="Mcdaniel E.A."/>
        </authorList>
    </citation>
    <scope>NUCLEOTIDE SEQUENCE</scope>
    <source>
        <strain evidence="5">UWPOB_OBS1</strain>
    </source>
</reference>
<comment type="similarity">
    <text evidence="1 4">Belongs to the glycerate kinase type-1 family.</text>
</comment>
<dbReference type="Pfam" id="PF02595">
    <property type="entry name" value="Gly_kinase"/>
    <property type="match status" value="1"/>
</dbReference>
<organism evidence="5 6">
    <name type="scientific">Candidatus Obscuribacter phosphatis</name>
    <dbReference type="NCBI Taxonomy" id="1906157"/>
    <lineage>
        <taxon>Bacteria</taxon>
        <taxon>Bacillati</taxon>
        <taxon>Candidatus Melainabacteria</taxon>
        <taxon>Candidatus Obscuribacterales</taxon>
        <taxon>Candidatus Obscuribacteraceae</taxon>
        <taxon>Candidatus Obscuribacter</taxon>
    </lineage>
</organism>
<evidence type="ECO:0000313" key="5">
    <source>
        <dbReference type="EMBL" id="MBN8659287.1"/>
    </source>
</evidence>
<dbReference type="AlphaFoldDB" id="A0A8J7P904"/>
<accession>A0A8J7P904</accession>
<dbReference type="InterPro" id="IPR036129">
    <property type="entry name" value="Glycerate_kinase_sf"/>
</dbReference>